<sequence>MKSYNITIDDTIFQTSGSIASDMDGDKVMMSIESGKYYNLGKVGGRIWELATSPVTVSQIVETLVVEYDIERELCEQQVISFVAALFKENLIQLEEEVSV</sequence>
<accession>A0ABV5AUL3</accession>
<comment type="caution">
    <text evidence="1">The sequence shown here is derived from an EMBL/GenBank/DDBJ whole genome shotgun (WGS) entry which is preliminary data.</text>
</comment>
<protein>
    <submittedName>
        <fullName evidence="1">Lasso peptide biosynthesis PqqD family chaperone</fullName>
    </submittedName>
</protein>
<keyword evidence="2" id="KW-1185">Reference proteome</keyword>
<dbReference type="InterPro" id="IPR008792">
    <property type="entry name" value="PQQD"/>
</dbReference>
<organism evidence="1 2">
    <name type="scientific">Paenibacillus enshidis</name>
    <dbReference type="NCBI Taxonomy" id="1458439"/>
    <lineage>
        <taxon>Bacteria</taxon>
        <taxon>Bacillati</taxon>
        <taxon>Bacillota</taxon>
        <taxon>Bacilli</taxon>
        <taxon>Bacillales</taxon>
        <taxon>Paenibacillaceae</taxon>
        <taxon>Paenibacillus</taxon>
    </lineage>
</organism>
<dbReference type="RefSeq" id="WP_375355929.1">
    <property type="nucleotide sequence ID" value="NZ_JBHHMI010000011.1"/>
</dbReference>
<gene>
    <name evidence="1" type="ORF">ACE41H_14080</name>
</gene>
<dbReference type="Pfam" id="PF05402">
    <property type="entry name" value="PqqD"/>
    <property type="match status" value="1"/>
</dbReference>
<reference evidence="1 2" key="1">
    <citation type="submission" date="2024-09" db="EMBL/GenBank/DDBJ databases">
        <title>Paenibacillus zeirhizospherea sp. nov., isolated from surface of the maize (Zea mays) roots in a horticulture field, Hungary.</title>
        <authorList>
            <person name="Marton D."/>
            <person name="Farkas M."/>
            <person name="Bedics A."/>
            <person name="Toth E."/>
            <person name="Tancsics A."/>
            <person name="Boka K."/>
            <person name="Maroti G."/>
            <person name="Kriszt B."/>
            <person name="Cserhati M."/>
        </authorList>
    </citation>
    <scope>NUCLEOTIDE SEQUENCE [LARGE SCALE GENOMIC DNA]</scope>
    <source>
        <strain evidence="1 2">KCTC 33519</strain>
    </source>
</reference>
<dbReference type="NCBIfam" id="NF033536">
    <property type="entry name" value="lasso_PqqD_Bac"/>
    <property type="match status" value="1"/>
</dbReference>
<evidence type="ECO:0000313" key="1">
    <source>
        <dbReference type="EMBL" id="MFB5267893.1"/>
    </source>
</evidence>
<dbReference type="InterPro" id="IPR041881">
    <property type="entry name" value="PqqD_sf"/>
</dbReference>
<evidence type="ECO:0000313" key="2">
    <source>
        <dbReference type="Proteomes" id="UP001580346"/>
    </source>
</evidence>
<proteinExistence type="predicted"/>
<dbReference type="Gene3D" id="1.10.10.1150">
    <property type="entry name" value="Coenzyme PQQ synthesis protein D (PqqD)"/>
    <property type="match status" value="1"/>
</dbReference>
<name>A0ABV5AUL3_9BACL</name>
<dbReference type="Proteomes" id="UP001580346">
    <property type="component" value="Unassembled WGS sequence"/>
</dbReference>
<dbReference type="EMBL" id="JBHHMI010000011">
    <property type="protein sequence ID" value="MFB5267893.1"/>
    <property type="molecule type" value="Genomic_DNA"/>
</dbReference>